<organism evidence="5">
    <name type="scientific">Graphocephala atropunctata</name>
    <dbReference type="NCBI Taxonomy" id="36148"/>
    <lineage>
        <taxon>Eukaryota</taxon>
        <taxon>Metazoa</taxon>
        <taxon>Ecdysozoa</taxon>
        <taxon>Arthropoda</taxon>
        <taxon>Hexapoda</taxon>
        <taxon>Insecta</taxon>
        <taxon>Pterygota</taxon>
        <taxon>Neoptera</taxon>
        <taxon>Paraneoptera</taxon>
        <taxon>Hemiptera</taxon>
        <taxon>Auchenorrhyncha</taxon>
        <taxon>Membracoidea</taxon>
        <taxon>Cicadellidae</taxon>
        <taxon>Cicadellinae</taxon>
        <taxon>Cicadellini</taxon>
        <taxon>Graphocephala</taxon>
    </lineage>
</organism>
<feature type="domain" description="Single" evidence="4">
    <location>
        <begin position="177"/>
        <end position="242"/>
    </location>
</feature>
<keyword evidence="3" id="KW-0732">Signal</keyword>
<dbReference type="EMBL" id="GEBQ01005114">
    <property type="protein sequence ID" value="JAT34863.1"/>
    <property type="molecule type" value="Transcribed_RNA"/>
</dbReference>
<feature type="signal peptide" evidence="3">
    <location>
        <begin position="1"/>
        <end position="20"/>
    </location>
</feature>
<feature type="domain" description="Single" evidence="4">
    <location>
        <begin position="100"/>
        <end position="160"/>
    </location>
</feature>
<protein>
    <recommendedName>
        <fullName evidence="4">Single domain-containing protein</fullName>
    </recommendedName>
</protein>
<accession>A0A1B6MG07</accession>
<dbReference type="AlphaFoldDB" id="A0A1B6MG07"/>
<dbReference type="InterPro" id="IPR029277">
    <property type="entry name" value="SVWC_dom"/>
</dbReference>
<feature type="chain" id="PRO_5008588165" description="Single domain-containing protein" evidence="3">
    <location>
        <begin position="21"/>
        <end position="247"/>
    </location>
</feature>
<keyword evidence="2" id="KW-0964">Secreted</keyword>
<feature type="domain" description="Single" evidence="4">
    <location>
        <begin position="26"/>
        <end position="91"/>
    </location>
</feature>
<evidence type="ECO:0000259" key="4">
    <source>
        <dbReference type="SMART" id="SM01318"/>
    </source>
</evidence>
<dbReference type="PANTHER" id="PTHR39957">
    <property type="entry name" value="AT09846P1-RELATED"/>
    <property type="match status" value="1"/>
</dbReference>
<dbReference type="PANTHER" id="PTHR39957:SF1">
    <property type="entry name" value="AT09846P1-RELATED"/>
    <property type="match status" value="1"/>
</dbReference>
<dbReference type="SMART" id="SM01318">
    <property type="entry name" value="SVWC"/>
    <property type="match status" value="3"/>
</dbReference>
<dbReference type="Pfam" id="PF15430">
    <property type="entry name" value="SVWC"/>
    <property type="match status" value="3"/>
</dbReference>
<name>A0A1B6MG07_9HEMI</name>
<reference evidence="5" key="1">
    <citation type="submission" date="2015-11" db="EMBL/GenBank/DDBJ databases">
        <title>De novo transcriptome assembly of four potential Pierce s Disease insect vectors from Arizona vineyards.</title>
        <authorList>
            <person name="Tassone E.E."/>
        </authorList>
    </citation>
    <scope>NUCLEOTIDE SEQUENCE</scope>
</reference>
<evidence type="ECO:0000256" key="3">
    <source>
        <dbReference type="SAM" id="SignalP"/>
    </source>
</evidence>
<evidence type="ECO:0000313" key="5">
    <source>
        <dbReference type="EMBL" id="JAT34863.1"/>
    </source>
</evidence>
<proteinExistence type="predicted"/>
<gene>
    <name evidence="5" type="ORF">g.4275</name>
</gene>
<dbReference type="GO" id="GO:0005576">
    <property type="term" value="C:extracellular region"/>
    <property type="evidence" value="ECO:0007669"/>
    <property type="project" value="UniProtKB-SubCell"/>
</dbReference>
<evidence type="ECO:0000256" key="1">
    <source>
        <dbReference type="ARBA" id="ARBA00004613"/>
    </source>
</evidence>
<comment type="subcellular location">
    <subcellularLocation>
        <location evidence="1">Secreted</location>
    </subcellularLocation>
</comment>
<evidence type="ECO:0000256" key="2">
    <source>
        <dbReference type="ARBA" id="ARBA00022525"/>
    </source>
</evidence>
<sequence length="247" mass="27412">MSNAFYLVTYLSCLGFNVFGDSGDECNANGTIYNTGEMFQPENECVKITCLGNNTYFALNCTIPTPRAGYSLSGYNLSLAYPYCCPQLVHNVVNDPASYCHHTNSSEVFQPSGTCHLETCQDGNNTLVQKCIKFSVLLGYTLDKGNPSLPFPECCPRPVPVMAPTNVPTTTTYSPFCQKLGRTYKFGEKLQIPNRCGYYLCLGNNKWTETMCTVVNLPEGWTLSDEDYTKPFPLCCPKAVLCEKDNE</sequence>
<dbReference type="InterPro" id="IPR053308">
    <property type="entry name" value="Vago-like"/>
</dbReference>